<dbReference type="Gene3D" id="3.40.190.10">
    <property type="entry name" value="Periplasmic binding protein-like II"/>
    <property type="match status" value="2"/>
</dbReference>
<evidence type="ECO:0000256" key="1">
    <source>
        <dbReference type="PROSITE-ProRule" id="PRU00169"/>
    </source>
</evidence>
<dbReference type="CDD" id="cd00732">
    <property type="entry name" value="CheW"/>
    <property type="match status" value="1"/>
</dbReference>
<feature type="modified residue" description="4-aspartylphosphate" evidence="1">
    <location>
        <position position="60"/>
    </location>
</feature>
<dbReference type="HOGENOM" id="CLU_028871_10_3_7"/>
<dbReference type="GO" id="GO:0006935">
    <property type="term" value="P:chemotaxis"/>
    <property type="evidence" value="ECO:0007669"/>
    <property type="project" value="InterPro"/>
</dbReference>
<dbReference type="SUPFAM" id="SSF53850">
    <property type="entry name" value="Periplasmic binding protein-like II"/>
    <property type="match status" value="1"/>
</dbReference>
<dbReference type="eggNOG" id="COG0715">
    <property type="taxonomic scope" value="Bacteria"/>
</dbReference>
<evidence type="ECO:0000259" key="2">
    <source>
        <dbReference type="PROSITE" id="PS50110"/>
    </source>
</evidence>
<dbReference type="Gene3D" id="2.30.30.40">
    <property type="entry name" value="SH3 Domains"/>
    <property type="match status" value="1"/>
</dbReference>
<reference evidence="4 5" key="1">
    <citation type="journal article" date="2012" name="Environ. Microbiol.">
        <title>The genome sequence of Desulfatibacillum alkenivorans AK-01: a blueprint for anaerobic alkane oxidation.</title>
        <authorList>
            <person name="Callaghan A.V."/>
            <person name="Morris B.E."/>
            <person name="Pereira I.A."/>
            <person name="McInerney M.J."/>
            <person name="Austin R.N."/>
            <person name="Groves J.T."/>
            <person name="Kukor J.J."/>
            <person name="Suflita J.M."/>
            <person name="Young L.Y."/>
            <person name="Zylstra G.J."/>
            <person name="Wawrik B."/>
        </authorList>
    </citation>
    <scope>NUCLEOTIDE SEQUENCE [LARGE SCALE GENOMIC DNA]</scope>
    <source>
        <strain evidence="4 5">AK-01</strain>
    </source>
</reference>
<dbReference type="KEGG" id="dal:Dalk_0296"/>
<dbReference type="SUPFAM" id="SSF50341">
    <property type="entry name" value="CheW-like"/>
    <property type="match status" value="1"/>
</dbReference>
<dbReference type="eggNOG" id="COG0784">
    <property type="taxonomic scope" value="Bacteria"/>
</dbReference>
<dbReference type="InterPro" id="IPR036061">
    <property type="entry name" value="CheW-like_dom_sf"/>
</dbReference>
<evidence type="ECO:0000259" key="3">
    <source>
        <dbReference type="PROSITE" id="PS50851"/>
    </source>
</evidence>
<dbReference type="PANTHER" id="PTHR47233">
    <property type="entry name" value="CHEMOTAXIS PROTEIN CHEV"/>
    <property type="match status" value="1"/>
</dbReference>
<dbReference type="InterPro" id="IPR011006">
    <property type="entry name" value="CheY-like_superfamily"/>
</dbReference>
<dbReference type="Gene3D" id="3.40.50.2300">
    <property type="match status" value="1"/>
</dbReference>
<dbReference type="SUPFAM" id="SSF52172">
    <property type="entry name" value="CheY-like"/>
    <property type="match status" value="1"/>
</dbReference>
<dbReference type="PROSITE" id="PS50851">
    <property type="entry name" value="CHEW"/>
    <property type="match status" value="1"/>
</dbReference>
<organism evidence="4 5">
    <name type="scientific">Desulfatibacillum aliphaticivorans</name>
    <dbReference type="NCBI Taxonomy" id="218208"/>
    <lineage>
        <taxon>Bacteria</taxon>
        <taxon>Pseudomonadati</taxon>
        <taxon>Thermodesulfobacteriota</taxon>
        <taxon>Desulfobacteria</taxon>
        <taxon>Desulfobacterales</taxon>
        <taxon>Desulfatibacillaceae</taxon>
        <taxon>Desulfatibacillum</taxon>
    </lineage>
</organism>
<evidence type="ECO:0000313" key="5">
    <source>
        <dbReference type="Proteomes" id="UP000000739"/>
    </source>
</evidence>
<dbReference type="InterPro" id="IPR002545">
    <property type="entry name" value="CheW-lke_dom"/>
</dbReference>
<dbReference type="Proteomes" id="UP000000739">
    <property type="component" value="Chromosome"/>
</dbReference>
<gene>
    <name evidence="4" type="ordered locus">Dalk_0296</name>
</gene>
<dbReference type="SMART" id="SM00260">
    <property type="entry name" value="CheW"/>
    <property type="match status" value="1"/>
</dbReference>
<keyword evidence="5" id="KW-1185">Reference proteome</keyword>
<accession>B8F8X3</accession>
<feature type="domain" description="Response regulatory" evidence="2">
    <location>
        <begin position="9"/>
        <end position="127"/>
    </location>
</feature>
<name>B8F8X3_DESAL</name>
<dbReference type="Pfam" id="PF00072">
    <property type="entry name" value="Response_reg"/>
    <property type="match status" value="1"/>
</dbReference>
<dbReference type="Gene3D" id="2.40.50.180">
    <property type="entry name" value="CheA-289, Domain 4"/>
    <property type="match status" value="1"/>
</dbReference>
<protein>
    <submittedName>
        <fullName evidence="4">Response regulator receiver modulated CheW protein</fullName>
    </submittedName>
</protein>
<dbReference type="Pfam" id="PF01584">
    <property type="entry name" value="CheW"/>
    <property type="match status" value="1"/>
</dbReference>
<evidence type="ECO:0000313" key="4">
    <source>
        <dbReference type="EMBL" id="ACL02005.1"/>
    </source>
</evidence>
<dbReference type="InterPro" id="IPR001789">
    <property type="entry name" value="Sig_transdc_resp-reg_receiver"/>
</dbReference>
<dbReference type="PANTHER" id="PTHR47233:SF3">
    <property type="entry name" value="CHEMOTAXIS PROTEIN CHEV"/>
    <property type="match status" value="1"/>
</dbReference>
<dbReference type="AlphaFoldDB" id="B8F8X3"/>
<dbReference type="EMBL" id="CP001322">
    <property type="protein sequence ID" value="ACL02005.1"/>
    <property type="molecule type" value="Genomic_DNA"/>
</dbReference>
<feature type="domain" description="CheW-like" evidence="3">
    <location>
        <begin position="495"/>
        <end position="638"/>
    </location>
</feature>
<dbReference type="GO" id="GO:0000160">
    <property type="term" value="P:phosphorelay signal transduction system"/>
    <property type="evidence" value="ECO:0007669"/>
    <property type="project" value="InterPro"/>
</dbReference>
<dbReference type="PROSITE" id="PS50110">
    <property type="entry name" value="RESPONSE_REGULATORY"/>
    <property type="match status" value="1"/>
</dbReference>
<sequence>MSEDHRKMRVLLAEDSPLTRQIEVSALKTLGYEHILEAEDGDAAVALLEQGEEVDLIISDWNMPNRGGLELLQWVRKNDRCAGLPFIMATGQGDKAQEQAARDAGATGFIPKPFQARELEEKILEAVGARKKPEKTGKRVPEYTASGKLKLKIAHIQITDHLVLGVARHLIESGVFQPKRFELETQCMGGWNPVRQALEEGTVDGACVLAPIAMDLFAFDVPIRLTLFAHRNGSVMVRSKHGSYKEPWKDFFKGRSFLIPHKMSIHHMLTHQFFSGMGLSAGMITAGRHYDVNLEVVAPVDMPGYLKGNDGTCGFMVAEPLATKTIASGLTDLQFLSSEMWNNHPCCVLAMRRELVDAHEEALLEFHELLVAAGRFIKNRPENSARIAVDFLDPEKTVGLKVPVLKNVLTDPMGIRTDDLYPSKEELDVIQHYMVHDMGIGKLIDLDELVDCRFAEAACGDRQSKALTSPEFSRALAEPRGAKEHDSSRTMLAREGKYLTFALQGQEFGLDILKIREIIGMRPIRAIPQAPSYIKGVINLRDQVIPIMDLRLRFGMEAQDYTERTCIVVLEMESPEKTVFMGVIVDSVSEVKDVLASQIEDTSSFGATIQPDYILGMAKLDNGVKLLLDMEHVLDVII</sequence>
<dbReference type="RefSeq" id="WP_012609445.1">
    <property type="nucleotide sequence ID" value="NC_011768.1"/>
</dbReference>
<keyword evidence="1" id="KW-0597">Phosphoprotein</keyword>
<dbReference type="Pfam" id="PF13379">
    <property type="entry name" value="NMT1_2"/>
    <property type="match status" value="1"/>
</dbReference>
<proteinExistence type="predicted"/>
<dbReference type="SMART" id="SM00448">
    <property type="entry name" value="REC"/>
    <property type="match status" value="1"/>
</dbReference>
<dbReference type="eggNOG" id="COG0835">
    <property type="taxonomic scope" value="Bacteria"/>
</dbReference>